<gene>
    <name evidence="2" type="ORF">NPA09_02585</name>
</gene>
<dbReference type="Proteomes" id="UP001059576">
    <property type="component" value="Chromosome"/>
</dbReference>
<dbReference type="SUPFAM" id="SSF54909">
    <property type="entry name" value="Dimeric alpha+beta barrel"/>
    <property type="match status" value="1"/>
</dbReference>
<keyword evidence="2" id="KW-0560">Oxidoreductase</keyword>
<accession>A0ABY5J0H8</accession>
<sequence length="94" mass="11007">MVFLVITYVIKLEDKANFIVAANKYIDASRKETINLSFDYGQDKKDNEFVFVSRWTTDKAFFEHKKTPHFKEFAMTITPMLADNFVPHLIVGLR</sequence>
<dbReference type="EMBL" id="CP101808">
    <property type="protein sequence ID" value="UUD36763.1"/>
    <property type="molecule type" value="Genomic_DNA"/>
</dbReference>
<evidence type="ECO:0000313" key="3">
    <source>
        <dbReference type="Proteomes" id="UP001059576"/>
    </source>
</evidence>
<dbReference type="Gene3D" id="3.30.70.100">
    <property type="match status" value="1"/>
</dbReference>
<dbReference type="GO" id="GO:0004497">
    <property type="term" value="F:monooxygenase activity"/>
    <property type="evidence" value="ECO:0007669"/>
    <property type="project" value="UniProtKB-KW"/>
</dbReference>
<proteinExistence type="predicted"/>
<dbReference type="RefSeq" id="WP_129723142.1">
    <property type="nucleotide sequence ID" value="NZ_CP101808.1"/>
</dbReference>
<keyword evidence="2" id="KW-0503">Monooxygenase</keyword>
<name>A0ABY5J0H8_9BACT</name>
<evidence type="ECO:0000313" key="2">
    <source>
        <dbReference type="EMBL" id="UUD36763.1"/>
    </source>
</evidence>
<evidence type="ECO:0000259" key="1">
    <source>
        <dbReference type="PROSITE" id="PS51725"/>
    </source>
</evidence>
<dbReference type="Pfam" id="PF03992">
    <property type="entry name" value="ABM"/>
    <property type="match status" value="1"/>
</dbReference>
<dbReference type="InterPro" id="IPR007138">
    <property type="entry name" value="ABM_dom"/>
</dbReference>
<dbReference type="InterPro" id="IPR011008">
    <property type="entry name" value="Dimeric_a/b-barrel"/>
</dbReference>
<reference evidence="2" key="1">
    <citation type="submission" date="2022-07" db="EMBL/GenBank/DDBJ databases">
        <title>Complete genome of Mycoplasma equigenitalium type strain T37.</title>
        <authorList>
            <person name="Spergser J."/>
        </authorList>
    </citation>
    <scope>NUCLEOTIDE SEQUENCE</scope>
    <source>
        <strain evidence="2">T37</strain>
    </source>
</reference>
<organism evidence="2 3">
    <name type="scientific">Mycoplasmopsis equigenitalium</name>
    <dbReference type="NCBI Taxonomy" id="114883"/>
    <lineage>
        <taxon>Bacteria</taxon>
        <taxon>Bacillati</taxon>
        <taxon>Mycoplasmatota</taxon>
        <taxon>Mycoplasmoidales</taxon>
        <taxon>Metamycoplasmataceae</taxon>
        <taxon>Mycoplasmopsis</taxon>
    </lineage>
</organism>
<dbReference type="PROSITE" id="PS51725">
    <property type="entry name" value="ABM"/>
    <property type="match status" value="1"/>
</dbReference>
<keyword evidence="3" id="KW-1185">Reference proteome</keyword>
<feature type="domain" description="ABM" evidence="1">
    <location>
        <begin position="2"/>
        <end position="89"/>
    </location>
</feature>
<protein>
    <submittedName>
        <fullName evidence="2">Antibiotic biosynthesis monooxygenase</fullName>
    </submittedName>
</protein>